<dbReference type="FunFam" id="3.40.50.720:FF:000084">
    <property type="entry name" value="Short-chain dehydrogenase reductase"/>
    <property type="match status" value="1"/>
</dbReference>
<dbReference type="GO" id="GO:0006633">
    <property type="term" value="P:fatty acid biosynthetic process"/>
    <property type="evidence" value="ECO:0007669"/>
    <property type="project" value="TreeGrafter"/>
</dbReference>
<evidence type="ECO:0000259" key="3">
    <source>
        <dbReference type="SMART" id="SM00822"/>
    </source>
</evidence>
<comment type="caution">
    <text evidence="4">The sequence shown here is derived from an EMBL/GenBank/DDBJ whole genome shotgun (WGS) entry which is preliminary data.</text>
</comment>
<organism evidence="4 5">
    <name type="scientific">Candidatus Staskawiczbacteria bacterium RIFCSPLOWO2_12_FULL_37_15</name>
    <dbReference type="NCBI Taxonomy" id="1802218"/>
    <lineage>
        <taxon>Bacteria</taxon>
        <taxon>Candidatus Staskawicziibacteriota</taxon>
    </lineage>
</organism>
<gene>
    <name evidence="4" type="ORF">A3G45_00735</name>
</gene>
<name>A0A1G2IRU2_9BACT</name>
<dbReference type="GO" id="GO:0048038">
    <property type="term" value="F:quinone binding"/>
    <property type="evidence" value="ECO:0007669"/>
    <property type="project" value="TreeGrafter"/>
</dbReference>
<dbReference type="SUPFAM" id="SSF51735">
    <property type="entry name" value="NAD(P)-binding Rossmann-fold domains"/>
    <property type="match status" value="1"/>
</dbReference>
<feature type="domain" description="Ketoreductase" evidence="3">
    <location>
        <begin position="17"/>
        <end position="199"/>
    </location>
</feature>
<dbReference type="Pfam" id="PF13561">
    <property type="entry name" value="adh_short_C2"/>
    <property type="match status" value="1"/>
</dbReference>
<dbReference type="Gene3D" id="3.40.50.720">
    <property type="entry name" value="NAD(P)-binding Rossmann-like Domain"/>
    <property type="match status" value="1"/>
</dbReference>
<dbReference type="NCBIfam" id="NF005559">
    <property type="entry name" value="PRK07231.1"/>
    <property type="match status" value="1"/>
</dbReference>
<dbReference type="EMBL" id="MHPE01000023">
    <property type="protein sequence ID" value="OGZ76868.1"/>
    <property type="molecule type" value="Genomic_DNA"/>
</dbReference>
<evidence type="ECO:0000313" key="5">
    <source>
        <dbReference type="Proteomes" id="UP000178632"/>
    </source>
</evidence>
<dbReference type="PANTHER" id="PTHR42760:SF133">
    <property type="entry name" value="3-OXOACYL-[ACYL-CARRIER-PROTEIN] REDUCTASE"/>
    <property type="match status" value="1"/>
</dbReference>
<protein>
    <recommendedName>
        <fullName evidence="3">Ketoreductase domain-containing protein</fullName>
    </recommendedName>
</protein>
<proteinExistence type="inferred from homology"/>
<dbReference type="Proteomes" id="UP000178632">
    <property type="component" value="Unassembled WGS sequence"/>
</dbReference>
<dbReference type="PANTHER" id="PTHR42760">
    <property type="entry name" value="SHORT-CHAIN DEHYDROGENASES/REDUCTASES FAMILY MEMBER"/>
    <property type="match status" value="1"/>
</dbReference>
<evidence type="ECO:0000256" key="2">
    <source>
        <dbReference type="ARBA" id="ARBA00023002"/>
    </source>
</evidence>
<evidence type="ECO:0000313" key="4">
    <source>
        <dbReference type="EMBL" id="OGZ76868.1"/>
    </source>
</evidence>
<dbReference type="PRINTS" id="PR00081">
    <property type="entry name" value="GDHRDH"/>
</dbReference>
<dbReference type="InterPro" id="IPR002347">
    <property type="entry name" value="SDR_fam"/>
</dbReference>
<dbReference type="GO" id="GO:0016616">
    <property type="term" value="F:oxidoreductase activity, acting on the CH-OH group of donors, NAD or NADP as acceptor"/>
    <property type="evidence" value="ECO:0007669"/>
    <property type="project" value="UniProtKB-ARBA"/>
</dbReference>
<dbReference type="NCBIfam" id="NF009466">
    <property type="entry name" value="PRK12826.1-2"/>
    <property type="match status" value="1"/>
</dbReference>
<dbReference type="InterPro" id="IPR057326">
    <property type="entry name" value="KR_dom"/>
</dbReference>
<reference evidence="4 5" key="1">
    <citation type="journal article" date="2016" name="Nat. Commun.">
        <title>Thousands of microbial genomes shed light on interconnected biogeochemical processes in an aquifer system.</title>
        <authorList>
            <person name="Anantharaman K."/>
            <person name="Brown C.T."/>
            <person name="Hug L.A."/>
            <person name="Sharon I."/>
            <person name="Castelle C.J."/>
            <person name="Probst A.J."/>
            <person name="Thomas B.C."/>
            <person name="Singh A."/>
            <person name="Wilkins M.J."/>
            <person name="Karaoz U."/>
            <person name="Brodie E.L."/>
            <person name="Williams K.H."/>
            <person name="Hubbard S.S."/>
            <person name="Banfield J.F."/>
        </authorList>
    </citation>
    <scope>NUCLEOTIDE SEQUENCE [LARGE SCALE GENOMIC DNA]</scope>
</reference>
<dbReference type="AlphaFoldDB" id="A0A1G2IRU2"/>
<accession>A0A1G2IRU2</accession>
<sequence length="263" mass="27951">MFGLNKTTTKFCDLSGKVAVITGARRGMGRTHALTLARAGAKVVLADISQEECEAVVQEIKKERGEAIAIKCDISSKTEVDNLIQKTVERFGKIDILVNNAGICQFNPFLEMKEEDFKKVIDVNLKGYFLCAQATAKEMAKQKKGAIVNIASIAMGQVGAGFAGLTHYCASKGGIVAMAEAMSLELAPLGIRVNTIAPGAIDTPMVAEVKQDMKTLEASLAKIPLGRMGKPEEISNAVLFLASDESSYMTGSVVVVDGGWTAS</sequence>
<dbReference type="InterPro" id="IPR036291">
    <property type="entry name" value="NAD(P)-bd_dom_sf"/>
</dbReference>
<comment type="similarity">
    <text evidence="1">Belongs to the short-chain dehydrogenases/reductases (SDR) family.</text>
</comment>
<evidence type="ECO:0000256" key="1">
    <source>
        <dbReference type="ARBA" id="ARBA00006484"/>
    </source>
</evidence>
<keyword evidence="2" id="KW-0560">Oxidoreductase</keyword>
<dbReference type="SMART" id="SM00822">
    <property type="entry name" value="PKS_KR"/>
    <property type="match status" value="1"/>
</dbReference>
<dbReference type="PRINTS" id="PR00080">
    <property type="entry name" value="SDRFAMILY"/>
</dbReference>